<sequence>MAVDPAALHGDHQTLFAALAPDGTTTSNPTLQRRLGWDSDRYFRSRDALVDMGLVVRGRGRGGVVRRVLATTAVEERTVAVVVDAGADALTTAATVEAVIKNELALYEPMRRVIAHDWAKDHRRDPLAVEVTALQGRRVTGGTWSRPDIVSVEVRTFAYVPGKYLEVATFEVKAANAINVQAVYEALAHRRAATHSYVLLHVPADQADNLEDDVADVAEAARAHGIGVVTAADPQDYDTWEEREEARRVEPDPERLNAFVATQLNDTTRDLISRRLR</sequence>
<name>A0ABU0ZKQ9_9ACTN</name>
<evidence type="ECO:0000313" key="2">
    <source>
        <dbReference type="Proteomes" id="UP001230908"/>
    </source>
</evidence>
<protein>
    <submittedName>
        <fullName evidence="1">Uncharacterized protein</fullName>
    </submittedName>
</protein>
<dbReference type="Proteomes" id="UP001230908">
    <property type="component" value="Unassembled WGS sequence"/>
</dbReference>
<accession>A0ABU0ZKQ9</accession>
<gene>
    <name evidence="1" type="ORF">RB614_24250</name>
</gene>
<comment type="caution">
    <text evidence="1">The sequence shown here is derived from an EMBL/GenBank/DDBJ whole genome shotgun (WGS) entry which is preliminary data.</text>
</comment>
<organism evidence="1 2">
    <name type="scientific">Phytohabitans maris</name>
    <dbReference type="NCBI Taxonomy" id="3071409"/>
    <lineage>
        <taxon>Bacteria</taxon>
        <taxon>Bacillati</taxon>
        <taxon>Actinomycetota</taxon>
        <taxon>Actinomycetes</taxon>
        <taxon>Micromonosporales</taxon>
        <taxon>Micromonosporaceae</taxon>
    </lineage>
</organism>
<evidence type="ECO:0000313" key="1">
    <source>
        <dbReference type="EMBL" id="MDQ7907638.1"/>
    </source>
</evidence>
<proteinExistence type="predicted"/>
<dbReference type="EMBL" id="JAVHUY010000023">
    <property type="protein sequence ID" value="MDQ7907638.1"/>
    <property type="molecule type" value="Genomic_DNA"/>
</dbReference>
<reference evidence="1 2" key="1">
    <citation type="submission" date="2023-08" db="EMBL/GenBank/DDBJ databases">
        <title>Phytohabitans sansha sp. nov., isolated from marine sediment.</title>
        <authorList>
            <person name="Zhao Y."/>
            <person name="Yi K."/>
        </authorList>
    </citation>
    <scope>NUCLEOTIDE SEQUENCE [LARGE SCALE GENOMIC DNA]</scope>
    <source>
        <strain evidence="1 2">ZYX-F-186</strain>
    </source>
</reference>
<dbReference type="RefSeq" id="WP_308714915.1">
    <property type="nucleotide sequence ID" value="NZ_JAVHUY010000023.1"/>
</dbReference>
<keyword evidence="2" id="KW-1185">Reference proteome</keyword>